<comment type="caution">
    <text evidence="4">The sequence shown here is derived from an EMBL/GenBank/DDBJ whole genome shotgun (WGS) entry which is preliminary data.</text>
</comment>
<dbReference type="InterPro" id="IPR002509">
    <property type="entry name" value="NODB_dom"/>
</dbReference>
<feature type="domain" description="NodB homology" evidence="3">
    <location>
        <begin position="102"/>
        <end position="298"/>
    </location>
</feature>
<feature type="signal peptide" evidence="2">
    <location>
        <begin position="1"/>
        <end position="23"/>
    </location>
</feature>
<dbReference type="AlphaFoldDB" id="A0A3D9ZWF2"/>
<dbReference type="Pfam" id="PF01522">
    <property type="entry name" value="Polysacc_deac_1"/>
    <property type="match status" value="1"/>
</dbReference>
<feature type="chain" id="PRO_5039128077" evidence="2">
    <location>
        <begin position="24"/>
        <end position="298"/>
    </location>
</feature>
<feature type="compositionally biased region" description="Low complexity" evidence="1">
    <location>
        <begin position="32"/>
        <end position="56"/>
    </location>
</feature>
<dbReference type="SUPFAM" id="SSF88713">
    <property type="entry name" value="Glycoside hydrolase/deacetylase"/>
    <property type="match status" value="1"/>
</dbReference>
<dbReference type="InterPro" id="IPR011330">
    <property type="entry name" value="Glyco_hydro/deAcase_b/a-brl"/>
</dbReference>
<dbReference type="PANTHER" id="PTHR10587">
    <property type="entry name" value="GLYCOSYL TRANSFERASE-RELATED"/>
    <property type="match status" value="1"/>
</dbReference>
<dbReference type="InterPro" id="IPR050248">
    <property type="entry name" value="Polysacc_deacetylase_ArnD"/>
</dbReference>
<dbReference type="Proteomes" id="UP000256913">
    <property type="component" value="Unassembled WGS sequence"/>
</dbReference>
<dbReference type="PANTHER" id="PTHR10587:SF134">
    <property type="entry name" value="SECRETED PROTEIN"/>
    <property type="match status" value="1"/>
</dbReference>
<evidence type="ECO:0000256" key="2">
    <source>
        <dbReference type="SAM" id="SignalP"/>
    </source>
</evidence>
<organism evidence="4 5">
    <name type="scientific">Asanoa ferruginea</name>
    <dbReference type="NCBI Taxonomy" id="53367"/>
    <lineage>
        <taxon>Bacteria</taxon>
        <taxon>Bacillati</taxon>
        <taxon>Actinomycetota</taxon>
        <taxon>Actinomycetes</taxon>
        <taxon>Micromonosporales</taxon>
        <taxon>Micromonosporaceae</taxon>
        <taxon>Asanoa</taxon>
    </lineage>
</organism>
<gene>
    <name evidence="4" type="ORF">DFJ67_7592</name>
</gene>
<dbReference type="Gene3D" id="3.20.20.370">
    <property type="entry name" value="Glycoside hydrolase/deacetylase"/>
    <property type="match status" value="1"/>
</dbReference>
<evidence type="ECO:0000313" key="5">
    <source>
        <dbReference type="Proteomes" id="UP000256913"/>
    </source>
</evidence>
<dbReference type="GO" id="GO:0005975">
    <property type="term" value="P:carbohydrate metabolic process"/>
    <property type="evidence" value="ECO:0007669"/>
    <property type="project" value="InterPro"/>
</dbReference>
<dbReference type="PROSITE" id="PS51677">
    <property type="entry name" value="NODB"/>
    <property type="match status" value="1"/>
</dbReference>
<dbReference type="GO" id="GO:0016810">
    <property type="term" value="F:hydrolase activity, acting on carbon-nitrogen (but not peptide) bonds"/>
    <property type="evidence" value="ECO:0007669"/>
    <property type="project" value="InterPro"/>
</dbReference>
<protein>
    <submittedName>
        <fullName evidence="4">Polysaccharide deacetylase</fullName>
    </submittedName>
</protein>
<evidence type="ECO:0000259" key="3">
    <source>
        <dbReference type="PROSITE" id="PS51677"/>
    </source>
</evidence>
<name>A0A3D9ZWF2_9ACTN</name>
<sequence>MPFNTAPRAVVLLVAALTLSACAAHPTHSFARAARPEAPSPSPSSSSPAVSPSPTAKPKPKSLEWYLARVPTFPVAPVPQPVELPAGGNSAPFWGHVPTDQKVAFITIDDGALARPADVPEFIRQAHIPVTMFLNSPAATDYTDYFKRIEAAGGVVGNHTITHSELRGRSYDYQHHEICGSADKLQQLFGKRPAVFRPPFGEYDQTTKQAAHACGAKVVVNWTETVNEGIVRYQTANKVVQPGDVLLMHFRPALMDDLLGALKAIHRSGLTPALLTDYVPGLTRPSTPDLSGDLPPRH</sequence>
<dbReference type="RefSeq" id="WP_116073815.1">
    <property type="nucleotide sequence ID" value="NZ_BONB01000012.1"/>
</dbReference>
<accession>A0A3D9ZWF2</accession>
<keyword evidence="5" id="KW-1185">Reference proteome</keyword>
<reference evidence="4 5" key="1">
    <citation type="submission" date="2018-08" db="EMBL/GenBank/DDBJ databases">
        <title>Sequencing the genomes of 1000 actinobacteria strains.</title>
        <authorList>
            <person name="Klenk H.-P."/>
        </authorList>
    </citation>
    <scope>NUCLEOTIDE SEQUENCE [LARGE SCALE GENOMIC DNA]</scope>
    <source>
        <strain evidence="4 5">DSM 44099</strain>
    </source>
</reference>
<keyword evidence="2" id="KW-0732">Signal</keyword>
<dbReference type="EMBL" id="QUMQ01000001">
    <property type="protein sequence ID" value="REG01508.1"/>
    <property type="molecule type" value="Genomic_DNA"/>
</dbReference>
<dbReference type="CDD" id="cd10917">
    <property type="entry name" value="CE4_NodB_like_6s_7s"/>
    <property type="match status" value="1"/>
</dbReference>
<dbReference type="OrthoDB" id="3373088at2"/>
<feature type="region of interest" description="Disordered" evidence="1">
    <location>
        <begin position="32"/>
        <end position="57"/>
    </location>
</feature>
<proteinExistence type="predicted"/>
<evidence type="ECO:0000313" key="4">
    <source>
        <dbReference type="EMBL" id="REG01508.1"/>
    </source>
</evidence>
<evidence type="ECO:0000256" key="1">
    <source>
        <dbReference type="SAM" id="MobiDB-lite"/>
    </source>
</evidence>